<reference evidence="8" key="2">
    <citation type="submission" date="2025-08" db="UniProtKB">
        <authorList>
            <consortium name="RefSeq"/>
        </authorList>
    </citation>
    <scope>IDENTIFICATION</scope>
</reference>
<accession>A0A1U8IBS3</accession>
<dbReference type="GO" id="GO:0004674">
    <property type="term" value="F:protein serine/threonine kinase activity"/>
    <property type="evidence" value="ECO:0007669"/>
    <property type="project" value="UniProtKB-KW"/>
</dbReference>
<dbReference type="Gene3D" id="1.10.510.10">
    <property type="entry name" value="Transferase(Phosphotransferase) domain 1"/>
    <property type="match status" value="1"/>
</dbReference>
<dbReference type="Gene3D" id="3.30.200.20">
    <property type="entry name" value="Phosphorylase Kinase, domain 1"/>
    <property type="match status" value="1"/>
</dbReference>
<dbReference type="InterPro" id="IPR001245">
    <property type="entry name" value="Ser-Thr/Tyr_kinase_cat_dom"/>
</dbReference>
<name>A0A1U8IBS3_GOSHI</name>
<dbReference type="FunFam" id="3.30.200.20:FF:000039">
    <property type="entry name" value="receptor-like protein kinase FERONIA"/>
    <property type="match status" value="1"/>
</dbReference>
<keyword evidence="7" id="KW-1185">Reference proteome</keyword>
<dbReference type="InterPro" id="IPR011009">
    <property type="entry name" value="Kinase-like_dom_sf"/>
</dbReference>
<keyword evidence="2" id="KW-0808">Transferase</keyword>
<dbReference type="PANTHER" id="PTHR27003:SF278">
    <property type="entry name" value="RECEPTOR-LIKE PROTEIN KINASE ANXUR2"/>
    <property type="match status" value="1"/>
</dbReference>
<evidence type="ECO:0000313" key="8">
    <source>
        <dbReference type="RefSeq" id="XP_016673229.1"/>
    </source>
</evidence>
<keyword evidence="5" id="KW-0067">ATP-binding</keyword>
<evidence type="ECO:0000259" key="6">
    <source>
        <dbReference type="PROSITE" id="PS50011"/>
    </source>
</evidence>
<gene>
    <name evidence="8" type="primary">LOC107892680</name>
</gene>
<dbReference type="PaxDb" id="3635-A0A1U8IBS3"/>
<dbReference type="InterPro" id="IPR000719">
    <property type="entry name" value="Prot_kinase_dom"/>
</dbReference>
<keyword evidence="4" id="KW-0418">Kinase</keyword>
<keyword evidence="1" id="KW-0723">Serine/threonine-protein kinase</keyword>
<dbReference type="OrthoDB" id="4062651at2759"/>
<sequence>MKNPLCSCLGLFVLNKTSPQLNRGSELPEGLCRHFSLAEIKAATNNFHPNSVIGESCFWSVHKGTIDYGTIVGVKRCRNGSCQDAVRELQNEVRFLCQLRHPLLVSLIGICEERNEMILVYEYVSRWTLADHLYGQGYAPLPWKRRLQICISAARGLHYLHTGAKYALFHGHITSRSILLNEELSCKLHDFRFSRLGSFSMSKASRVRKESRITGTFGYMAPEYAMYGELTEKSDVFSFGIILYEVLLGRTAYDSTLPKHKQHILNWLKESQREGTINNSIDPYLKGRIAPECLEKYSEIASSCAHYKGNERPAMGEVVVTLELALELQERADSKMEAINPSGEFMYEELFSASVSKPFASVSEFCYPYDDYGSNS</sequence>
<evidence type="ECO:0000256" key="5">
    <source>
        <dbReference type="ARBA" id="ARBA00022840"/>
    </source>
</evidence>
<evidence type="ECO:0000313" key="7">
    <source>
        <dbReference type="Proteomes" id="UP000818029"/>
    </source>
</evidence>
<dbReference type="SMR" id="A0A1U8IBS3"/>
<evidence type="ECO:0000256" key="1">
    <source>
        <dbReference type="ARBA" id="ARBA00022527"/>
    </source>
</evidence>
<reference evidence="7" key="1">
    <citation type="journal article" date="2020" name="Nat. Genet.">
        <title>Genomic diversifications of five Gossypium allopolyploid species and their impact on cotton improvement.</title>
        <authorList>
            <person name="Chen Z.J."/>
            <person name="Sreedasyam A."/>
            <person name="Ando A."/>
            <person name="Song Q."/>
            <person name="De Santiago L.M."/>
            <person name="Hulse-Kemp A.M."/>
            <person name="Ding M."/>
            <person name="Ye W."/>
            <person name="Kirkbride R.C."/>
            <person name="Jenkins J."/>
            <person name="Plott C."/>
            <person name="Lovell J."/>
            <person name="Lin Y.M."/>
            <person name="Vaughn R."/>
            <person name="Liu B."/>
            <person name="Simpson S."/>
            <person name="Scheffler B.E."/>
            <person name="Wen L."/>
            <person name="Saski C.A."/>
            <person name="Grover C.E."/>
            <person name="Hu G."/>
            <person name="Conover J.L."/>
            <person name="Carlson J.W."/>
            <person name="Shu S."/>
            <person name="Boston L.B."/>
            <person name="Williams M."/>
            <person name="Peterson D.G."/>
            <person name="McGee K."/>
            <person name="Jones D.C."/>
            <person name="Wendel J.F."/>
            <person name="Stelly D.M."/>
            <person name="Grimwood J."/>
            <person name="Schmutz J."/>
        </authorList>
    </citation>
    <scope>NUCLEOTIDE SEQUENCE [LARGE SCALE GENOMIC DNA]</scope>
    <source>
        <strain evidence="7">cv. TM-1</strain>
    </source>
</reference>
<dbReference type="GO" id="GO:0004672">
    <property type="term" value="F:protein kinase activity"/>
    <property type="evidence" value="ECO:0000318"/>
    <property type="project" value="GO_Central"/>
</dbReference>
<proteinExistence type="predicted"/>
<dbReference type="GeneID" id="107892680"/>
<dbReference type="RefSeq" id="XP_016673229.1">
    <property type="nucleotide sequence ID" value="XM_016817740.1"/>
</dbReference>
<dbReference type="InterPro" id="IPR045272">
    <property type="entry name" value="ANXUR1/2-like"/>
</dbReference>
<evidence type="ECO:0000256" key="2">
    <source>
        <dbReference type="ARBA" id="ARBA00022679"/>
    </source>
</evidence>
<dbReference type="SUPFAM" id="SSF56112">
    <property type="entry name" value="Protein kinase-like (PK-like)"/>
    <property type="match status" value="1"/>
</dbReference>
<dbReference type="PROSITE" id="PS50011">
    <property type="entry name" value="PROTEIN_KINASE_DOM"/>
    <property type="match status" value="1"/>
</dbReference>
<dbReference type="AlphaFoldDB" id="A0A1U8IBS3"/>
<keyword evidence="3" id="KW-0547">Nucleotide-binding</keyword>
<dbReference type="Proteomes" id="UP000818029">
    <property type="component" value="Chromosome A11"/>
</dbReference>
<dbReference type="GO" id="GO:0004714">
    <property type="term" value="F:transmembrane receptor protein tyrosine kinase activity"/>
    <property type="evidence" value="ECO:0007669"/>
    <property type="project" value="InterPro"/>
</dbReference>
<dbReference type="PANTHER" id="PTHR27003">
    <property type="entry name" value="OS07G0166700 PROTEIN"/>
    <property type="match status" value="1"/>
</dbReference>
<protein>
    <submittedName>
        <fullName evidence="8">Receptor-like protein kinase FERONIA</fullName>
    </submittedName>
</protein>
<dbReference type="Pfam" id="PF07714">
    <property type="entry name" value="PK_Tyr_Ser-Thr"/>
    <property type="match status" value="1"/>
</dbReference>
<evidence type="ECO:0000256" key="3">
    <source>
        <dbReference type="ARBA" id="ARBA00022741"/>
    </source>
</evidence>
<dbReference type="GO" id="GO:0005524">
    <property type="term" value="F:ATP binding"/>
    <property type="evidence" value="ECO:0007669"/>
    <property type="project" value="UniProtKB-KW"/>
</dbReference>
<organism evidence="7 8">
    <name type="scientific">Gossypium hirsutum</name>
    <name type="common">Upland cotton</name>
    <name type="synonym">Gossypium mexicanum</name>
    <dbReference type="NCBI Taxonomy" id="3635"/>
    <lineage>
        <taxon>Eukaryota</taxon>
        <taxon>Viridiplantae</taxon>
        <taxon>Streptophyta</taxon>
        <taxon>Embryophyta</taxon>
        <taxon>Tracheophyta</taxon>
        <taxon>Spermatophyta</taxon>
        <taxon>Magnoliopsida</taxon>
        <taxon>eudicotyledons</taxon>
        <taxon>Gunneridae</taxon>
        <taxon>Pentapetalae</taxon>
        <taxon>rosids</taxon>
        <taxon>malvids</taxon>
        <taxon>Malvales</taxon>
        <taxon>Malvaceae</taxon>
        <taxon>Malvoideae</taxon>
        <taxon>Gossypium</taxon>
    </lineage>
</organism>
<evidence type="ECO:0000256" key="4">
    <source>
        <dbReference type="ARBA" id="ARBA00022777"/>
    </source>
</evidence>
<dbReference type="OMA" id="VSEFCYP"/>
<dbReference type="KEGG" id="ghi:107892680"/>
<dbReference type="GO" id="GO:0009506">
    <property type="term" value="C:plasmodesma"/>
    <property type="evidence" value="ECO:0007669"/>
    <property type="project" value="TreeGrafter"/>
</dbReference>
<dbReference type="GO" id="GO:0005886">
    <property type="term" value="C:plasma membrane"/>
    <property type="evidence" value="ECO:0000318"/>
    <property type="project" value="GO_Central"/>
</dbReference>
<feature type="domain" description="Protein kinase" evidence="6">
    <location>
        <begin position="47"/>
        <end position="326"/>
    </location>
</feature>